<feature type="repeat" description="ANK" evidence="3">
    <location>
        <begin position="44"/>
        <end position="66"/>
    </location>
</feature>
<dbReference type="Gene3D" id="1.25.40.20">
    <property type="entry name" value="Ankyrin repeat-containing domain"/>
    <property type="match status" value="1"/>
</dbReference>
<organism evidence="6">
    <name type="scientific">Soboliphyme baturini</name>
    <dbReference type="NCBI Taxonomy" id="241478"/>
    <lineage>
        <taxon>Eukaryota</taxon>
        <taxon>Metazoa</taxon>
        <taxon>Ecdysozoa</taxon>
        <taxon>Nematoda</taxon>
        <taxon>Enoplea</taxon>
        <taxon>Dorylaimia</taxon>
        <taxon>Dioctophymatida</taxon>
        <taxon>Dioctophymatoidea</taxon>
        <taxon>Soboliphymatidae</taxon>
        <taxon>Soboliphyme</taxon>
    </lineage>
</organism>
<dbReference type="SMART" id="SM00248">
    <property type="entry name" value="ANK"/>
    <property type="match status" value="5"/>
</dbReference>
<feature type="repeat" description="ANK" evidence="3">
    <location>
        <begin position="178"/>
        <end position="210"/>
    </location>
</feature>
<keyword evidence="1" id="KW-0677">Repeat</keyword>
<dbReference type="InterPro" id="IPR036770">
    <property type="entry name" value="Ankyrin_rpt-contain_sf"/>
</dbReference>
<evidence type="ECO:0000313" key="6">
    <source>
        <dbReference type="WBParaSite" id="SBAD_0000087701-mRNA-1"/>
    </source>
</evidence>
<keyword evidence="5" id="KW-1185">Reference proteome</keyword>
<name>A0A183IB60_9BILA</name>
<dbReference type="InterPro" id="IPR002110">
    <property type="entry name" value="Ankyrin_rpt"/>
</dbReference>
<reference evidence="4 5" key="2">
    <citation type="submission" date="2018-11" db="EMBL/GenBank/DDBJ databases">
        <authorList>
            <consortium name="Pathogen Informatics"/>
        </authorList>
    </citation>
    <scope>NUCLEOTIDE SEQUENCE [LARGE SCALE GENOMIC DNA]</scope>
</reference>
<dbReference type="WBParaSite" id="SBAD_0000087701-mRNA-1">
    <property type="protein sequence ID" value="SBAD_0000087701-mRNA-1"/>
    <property type="gene ID" value="SBAD_0000087701"/>
</dbReference>
<evidence type="ECO:0000256" key="2">
    <source>
        <dbReference type="ARBA" id="ARBA00023043"/>
    </source>
</evidence>
<evidence type="ECO:0000313" key="5">
    <source>
        <dbReference type="Proteomes" id="UP000270296"/>
    </source>
</evidence>
<dbReference type="SUPFAM" id="SSF48403">
    <property type="entry name" value="Ankyrin repeat"/>
    <property type="match status" value="1"/>
</dbReference>
<dbReference type="Pfam" id="PF00023">
    <property type="entry name" value="Ank"/>
    <property type="match status" value="1"/>
</dbReference>
<feature type="repeat" description="ANK" evidence="3">
    <location>
        <begin position="111"/>
        <end position="143"/>
    </location>
</feature>
<dbReference type="Proteomes" id="UP000270296">
    <property type="component" value="Unassembled WGS sequence"/>
</dbReference>
<feature type="repeat" description="ANK" evidence="3">
    <location>
        <begin position="78"/>
        <end position="110"/>
    </location>
</feature>
<evidence type="ECO:0000313" key="4">
    <source>
        <dbReference type="EMBL" id="VDO92365.1"/>
    </source>
</evidence>
<accession>A0A183IB60</accession>
<dbReference type="AlphaFoldDB" id="A0A183IB60"/>
<dbReference type="Pfam" id="PF13637">
    <property type="entry name" value="Ank_4"/>
    <property type="match status" value="1"/>
</dbReference>
<dbReference type="PROSITE" id="PS50088">
    <property type="entry name" value="ANK_REPEAT"/>
    <property type="match status" value="5"/>
</dbReference>
<dbReference type="PROSITE" id="PS50297">
    <property type="entry name" value="ANK_REP_REGION"/>
    <property type="match status" value="5"/>
</dbReference>
<dbReference type="PANTHER" id="PTHR24171">
    <property type="entry name" value="ANKYRIN REPEAT DOMAIN-CONTAINING PROTEIN 39-RELATED"/>
    <property type="match status" value="1"/>
</dbReference>
<dbReference type="EMBL" id="UZAM01006642">
    <property type="protein sequence ID" value="VDO92365.1"/>
    <property type="molecule type" value="Genomic_DNA"/>
</dbReference>
<sequence>MTLFGQEAAMSNSEICSLAYEGKGKEVKELIKKDSSLASAKDESGRIPLHWACSAGHSEIVQFLFDYSKAGFDEPDDAGWTPLMISASAGRTDIVKFLIEKGASVSVRNKTRQTPLHYAASKAHMQIVKLLMDHNAEVNARDSLGATPLHRASAKGNTAIVSMLLGHCGCDVNIADAQGNTPLHLACEEDRRDEAKMLVKSGAYLDKLNKVLIQLPSERKSPLDLAEPGLRKILSRLAESG</sequence>
<evidence type="ECO:0000256" key="3">
    <source>
        <dbReference type="PROSITE-ProRule" id="PRU00023"/>
    </source>
</evidence>
<dbReference type="OrthoDB" id="1577640at2759"/>
<gene>
    <name evidence="4" type="ORF">SBAD_LOCUS854</name>
</gene>
<feature type="repeat" description="ANK" evidence="3">
    <location>
        <begin position="144"/>
        <end position="177"/>
    </location>
</feature>
<dbReference type="Pfam" id="PF12796">
    <property type="entry name" value="Ank_2"/>
    <property type="match status" value="1"/>
</dbReference>
<evidence type="ECO:0000256" key="1">
    <source>
        <dbReference type="ARBA" id="ARBA00022737"/>
    </source>
</evidence>
<dbReference type="PANTHER" id="PTHR24171:SF9">
    <property type="entry name" value="ANKYRIN REPEAT DOMAIN-CONTAINING PROTEIN 39"/>
    <property type="match status" value="1"/>
</dbReference>
<keyword evidence="2 3" id="KW-0040">ANK repeat</keyword>
<dbReference type="PRINTS" id="PR01415">
    <property type="entry name" value="ANKYRIN"/>
</dbReference>
<protein>
    <submittedName>
        <fullName evidence="6">ANK_REP_REGION domain-containing protein</fullName>
    </submittedName>
</protein>
<proteinExistence type="predicted"/>
<reference evidence="6" key="1">
    <citation type="submission" date="2016-06" db="UniProtKB">
        <authorList>
            <consortium name="WormBaseParasite"/>
        </authorList>
    </citation>
    <scope>IDENTIFICATION</scope>
</reference>